<reference evidence="3" key="1">
    <citation type="submission" date="2022-11" db="UniProtKB">
        <authorList>
            <consortium name="WormBaseParasite"/>
        </authorList>
    </citation>
    <scope>IDENTIFICATION</scope>
</reference>
<dbReference type="WBParaSite" id="PEQ_0000941701-mRNA-1">
    <property type="protein sequence ID" value="PEQ_0000941701-mRNA-1"/>
    <property type="gene ID" value="PEQ_0000941701"/>
</dbReference>
<name>A0A914RSZ8_PAREQ</name>
<organism evidence="2 3">
    <name type="scientific">Parascaris equorum</name>
    <name type="common">Equine roundworm</name>
    <dbReference type="NCBI Taxonomy" id="6256"/>
    <lineage>
        <taxon>Eukaryota</taxon>
        <taxon>Metazoa</taxon>
        <taxon>Ecdysozoa</taxon>
        <taxon>Nematoda</taxon>
        <taxon>Chromadorea</taxon>
        <taxon>Rhabditida</taxon>
        <taxon>Spirurina</taxon>
        <taxon>Ascaridomorpha</taxon>
        <taxon>Ascaridoidea</taxon>
        <taxon>Ascarididae</taxon>
        <taxon>Parascaris</taxon>
    </lineage>
</organism>
<protein>
    <submittedName>
        <fullName evidence="3">Uncharacterized protein</fullName>
    </submittedName>
</protein>
<feature type="compositionally biased region" description="Polar residues" evidence="1">
    <location>
        <begin position="50"/>
        <end position="59"/>
    </location>
</feature>
<keyword evidence="2" id="KW-1185">Reference proteome</keyword>
<accession>A0A914RSZ8</accession>
<dbReference type="Proteomes" id="UP000887564">
    <property type="component" value="Unplaced"/>
</dbReference>
<feature type="compositionally biased region" description="Polar residues" evidence="1">
    <location>
        <begin position="1"/>
        <end position="12"/>
    </location>
</feature>
<evidence type="ECO:0000256" key="1">
    <source>
        <dbReference type="SAM" id="MobiDB-lite"/>
    </source>
</evidence>
<dbReference type="AlphaFoldDB" id="A0A914RSZ8"/>
<evidence type="ECO:0000313" key="2">
    <source>
        <dbReference type="Proteomes" id="UP000887564"/>
    </source>
</evidence>
<sequence length="59" mass="6437">MMSKNDVNTGLPQPQLREDSESGGSMQVRLEGLPASTVRSRSSPAHGRAQVNSDNDQRR</sequence>
<feature type="region of interest" description="Disordered" evidence="1">
    <location>
        <begin position="1"/>
        <end position="59"/>
    </location>
</feature>
<proteinExistence type="predicted"/>
<evidence type="ECO:0000313" key="3">
    <source>
        <dbReference type="WBParaSite" id="PEQ_0000941701-mRNA-1"/>
    </source>
</evidence>